<reference evidence="3 4" key="1">
    <citation type="submission" date="2021-05" db="EMBL/GenBank/DDBJ databases">
        <title>Aequorivita echinoideorum JCM 30378 genome.</title>
        <authorList>
            <person name="Zhang H."/>
            <person name="Li C."/>
        </authorList>
    </citation>
    <scope>NUCLEOTIDE SEQUENCE [LARGE SCALE GENOMIC DNA]</scope>
    <source>
        <strain evidence="3 4">JCM30378</strain>
    </source>
</reference>
<dbReference type="InterPro" id="IPR024311">
    <property type="entry name" value="Lipocalin-like"/>
</dbReference>
<dbReference type="EMBL" id="JAHCTB010000002">
    <property type="protein sequence ID" value="MBT0607771.1"/>
    <property type="molecule type" value="Genomic_DNA"/>
</dbReference>
<feature type="chain" id="PRO_5047291032" evidence="1">
    <location>
        <begin position="20"/>
        <end position="148"/>
    </location>
</feature>
<evidence type="ECO:0000313" key="4">
    <source>
        <dbReference type="Proteomes" id="UP001297092"/>
    </source>
</evidence>
<dbReference type="Pfam" id="PF13648">
    <property type="entry name" value="Lipocalin_4"/>
    <property type="match status" value="1"/>
</dbReference>
<dbReference type="PROSITE" id="PS51257">
    <property type="entry name" value="PROKAR_LIPOPROTEIN"/>
    <property type="match status" value="1"/>
</dbReference>
<evidence type="ECO:0000313" key="3">
    <source>
        <dbReference type="EMBL" id="MBT0607771.1"/>
    </source>
</evidence>
<keyword evidence="4" id="KW-1185">Reference proteome</keyword>
<proteinExistence type="predicted"/>
<feature type="signal peptide" evidence="1">
    <location>
        <begin position="1"/>
        <end position="19"/>
    </location>
</feature>
<sequence length="148" mass="16036">MKRLLLIIFAAGMMASCSSDDDSSSENSIVGTWILTEANLAIPVDINQDGTQNRDVLDEFPCFEGSVNFEVNETYTRRISTVIPVNEGLDCGPATTNSGTYELNGDQLTITESSGETTTATVDLNGNTLSGNFEFQTYGNVELVFQKN</sequence>
<dbReference type="RefSeq" id="WP_214112621.1">
    <property type="nucleotide sequence ID" value="NZ_JAHCTB010000002.1"/>
</dbReference>
<evidence type="ECO:0000256" key="1">
    <source>
        <dbReference type="SAM" id="SignalP"/>
    </source>
</evidence>
<keyword evidence="1" id="KW-0732">Signal</keyword>
<protein>
    <submittedName>
        <fullName evidence="3">DUF5004 domain-containing protein</fullName>
    </submittedName>
</protein>
<feature type="domain" description="Lipocalin-like" evidence="2">
    <location>
        <begin position="29"/>
        <end position="130"/>
    </location>
</feature>
<gene>
    <name evidence="3" type="ORF">KIV10_06215</name>
</gene>
<organism evidence="3 4">
    <name type="scientific">Aequorivita echinoideorum</name>
    <dbReference type="NCBI Taxonomy" id="1549647"/>
    <lineage>
        <taxon>Bacteria</taxon>
        <taxon>Pseudomonadati</taxon>
        <taxon>Bacteroidota</taxon>
        <taxon>Flavobacteriia</taxon>
        <taxon>Flavobacteriales</taxon>
        <taxon>Flavobacteriaceae</taxon>
        <taxon>Aequorivita</taxon>
    </lineage>
</organism>
<evidence type="ECO:0000259" key="2">
    <source>
        <dbReference type="Pfam" id="PF13648"/>
    </source>
</evidence>
<dbReference type="Proteomes" id="UP001297092">
    <property type="component" value="Unassembled WGS sequence"/>
</dbReference>
<comment type="caution">
    <text evidence="3">The sequence shown here is derived from an EMBL/GenBank/DDBJ whole genome shotgun (WGS) entry which is preliminary data.</text>
</comment>
<name>A0ABS5S3I7_9FLAO</name>
<accession>A0ABS5S3I7</accession>